<dbReference type="PIRSF" id="PIRSF015626">
    <property type="entry name" value="FdhD"/>
    <property type="match status" value="1"/>
</dbReference>
<keyword evidence="1 3" id="KW-0963">Cytoplasm</keyword>
<comment type="caution">
    <text evidence="3">Lacks conserved residue(s) required for the propagation of feature annotation.</text>
</comment>
<dbReference type="NCBIfam" id="TIGR00129">
    <property type="entry name" value="fdhD_narQ"/>
    <property type="match status" value="1"/>
</dbReference>
<evidence type="ECO:0000256" key="1">
    <source>
        <dbReference type="ARBA" id="ARBA00022490"/>
    </source>
</evidence>
<dbReference type="HAMAP" id="MF_00187">
    <property type="entry name" value="FdhD"/>
    <property type="match status" value="1"/>
</dbReference>
<name>A0A7W9BT21_9SPHN</name>
<dbReference type="PANTHER" id="PTHR30592">
    <property type="entry name" value="FORMATE DEHYDROGENASE"/>
    <property type="match status" value="1"/>
</dbReference>
<reference evidence="4 5" key="1">
    <citation type="submission" date="2020-08" db="EMBL/GenBank/DDBJ databases">
        <title>Genomic Encyclopedia of Type Strains, Phase IV (KMG-IV): sequencing the most valuable type-strain genomes for metagenomic binning, comparative biology and taxonomic classification.</title>
        <authorList>
            <person name="Goeker M."/>
        </authorList>
    </citation>
    <scope>NUCLEOTIDE SEQUENCE [LARGE SCALE GENOMIC DNA]</scope>
    <source>
        <strain evidence="4 5">DSM 103336</strain>
    </source>
</reference>
<evidence type="ECO:0000313" key="5">
    <source>
        <dbReference type="Proteomes" id="UP000546701"/>
    </source>
</evidence>
<comment type="function">
    <text evidence="3">Required for formate dehydrogenase (FDH) activity. Acts as a sulfur carrier protein that transfers sulfur from IscS to the molybdenum cofactor prior to its insertion into FDH.</text>
</comment>
<dbReference type="GO" id="GO:0016783">
    <property type="term" value="F:sulfurtransferase activity"/>
    <property type="evidence" value="ECO:0007669"/>
    <property type="project" value="InterPro"/>
</dbReference>
<dbReference type="AlphaFoldDB" id="A0A7W9BT21"/>
<dbReference type="InterPro" id="IPR016193">
    <property type="entry name" value="Cytidine_deaminase-like"/>
</dbReference>
<dbReference type="RefSeq" id="WP_373285273.1">
    <property type="nucleotide sequence ID" value="NZ_BMJP01000001.1"/>
</dbReference>
<dbReference type="Proteomes" id="UP000546701">
    <property type="component" value="Unassembled WGS sequence"/>
</dbReference>
<dbReference type="SUPFAM" id="SSF53927">
    <property type="entry name" value="Cytidine deaminase-like"/>
    <property type="match status" value="1"/>
</dbReference>
<dbReference type="GO" id="GO:0006777">
    <property type="term" value="P:Mo-molybdopterin cofactor biosynthetic process"/>
    <property type="evidence" value="ECO:0007669"/>
    <property type="project" value="UniProtKB-UniRule"/>
</dbReference>
<organism evidence="4 5">
    <name type="scientific">Sphingomonas prati</name>
    <dbReference type="NCBI Taxonomy" id="1843237"/>
    <lineage>
        <taxon>Bacteria</taxon>
        <taxon>Pseudomonadati</taxon>
        <taxon>Pseudomonadota</taxon>
        <taxon>Alphaproteobacteria</taxon>
        <taxon>Sphingomonadales</taxon>
        <taxon>Sphingomonadaceae</taxon>
        <taxon>Sphingomonas</taxon>
    </lineage>
</organism>
<dbReference type="InterPro" id="IPR003786">
    <property type="entry name" value="FdhD"/>
</dbReference>
<feature type="active site" description="Cysteine persulfide intermediate" evidence="3">
    <location>
        <position position="116"/>
    </location>
</feature>
<accession>A0A7W9BT21</accession>
<dbReference type="Gene3D" id="3.10.20.10">
    <property type="match status" value="1"/>
</dbReference>
<dbReference type="EMBL" id="JACIJR010000004">
    <property type="protein sequence ID" value="MBB5729585.1"/>
    <property type="molecule type" value="Genomic_DNA"/>
</dbReference>
<dbReference type="Gene3D" id="3.40.140.10">
    <property type="entry name" value="Cytidine Deaminase, domain 2"/>
    <property type="match status" value="1"/>
</dbReference>
<comment type="subcellular location">
    <subcellularLocation>
        <location evidence="3">Cytoplasm</location>
    </subcellularLocation>
</comment>
<dbReference type="GO" id="GO:0097163">
    <property type="term" value="F:sulfur carrier activity"/>
    <property type="evidence" value="ECO:0007669"/>
    <property type="project" value="UniProtKB-UniRule"/>
</dbReference>
<keyword evidence="5" id="KW-1185">Reference proteome</keyword>
<sequence length="265" mass="27787">MENDVVMPQATVDAAFLRIVPDGAAVPTMRALAVEMPVAVEVNGLGYAVMMATPTALEDFAYGFCRSERLIDDAADVLDVDAHPAPQGMVLRITLVPERVERVLERVRHRVSESSCGLCGIENLEQALRVLPVVAPGAPVADAAVFRALGALRALQPLNRATGAVHAAACCTADGEIRAVREDVGRHNAFDKLLGAMAREGLEWDGGFALLSARCSYELVEKAALAGCPLLVTISAPTSLAVTRAAEAGVRLVALARADAVLAAV</sequence>
<protein>
    <recommendedName>
        <fullName evidence="3">Sulfur carrier protein FdhD</fullName>
    </recommendedName>
</protein>
<dbReference type="GO" id="GO:0005737">
    <property type="term" value="C:cytoplasm"/>
    <property type="evidence" value="ECO:0007669"/>
    <property type="project" value="UniProtKB-SubCell"/>
</dbReference>
<comment type="similarity">
    <text evidence="3">Belongs to the FdhD family.</text>
</comment>
<proteinExistence type="inferred from homology"/>
<evidence type="ECO:0000256" key="2">
    <source>
        <dbReference type="ARBA" id="ARBA00023150"/>
    </source>
</evidence>
<dbReference type="Pfam" id="PF02634">
    <property type="entry name" value="FdhD-NarQ"/>
    <property type="match status" value="1"/>
</dbReference>
<evidence type="ECO:0000256" key="3">
    <source>
        <dbReference type="HAMAP-Rule" id="MF_00187"/>
    </source>
</evidence>
<dbReference type="PANTHER" id="PTHR30592:SF1">
    <property type="entry name" value="SULFUR CARRIER PROTEIN FDHD"/>
    <property type="match status" value="1"/>
</dbReference>
<comment type="caution">
    <text evidence="4">The sequence shown here is derived from an EMBL/GenBank/DDBJ whole genome shotgun (WGS) entry which is preliminary data.</text>
</comment>
<gene>
    <name evidence="3" type="primary">fdhD</name>
    <name evidence="4" type="ORF">FHS99_002070</name>
</gene>
<evidence type="ECO:0000313" key="4">
    <source>
        <dbReference type="EMBL" id="MBB5729585.1"/>
    </source>
</evidence>
<keyword evidence="2 3" id="KW-0501">Molybdenum cofactor biosynthesis</keyword>